<dbReference type="AlphaFoldDB" id="A0A1X7BUZ3"/>
<evidence type="ECO:0000259" key="2">
    <source>
        <dbReference type="Pfam" id="PF00656"/>
    </source>
</evidence>
<gene>
    <name evidence="3" type="ORF">ROA7745_03296</name>
</gene>
<accession>A0A1X7BUZ3</accession>
<evidence type="ECO:0000313" key="3">
    <source>
        <dbReference type="EMBL" id="SMC13448.1"/>
    </source>
</evidence>
<dbReference type="GO" id="GO:0006508">
    <property type="term" value="P:proteolysis"/>
    <property type="evidence" value="ECO:0007669"/>
    <property type="project" value="InterPro"/>
</dbReference>
<sequence>MVSRAFIIAIEEYPDVTEAGMAKKLDGTLKAALKFKEWVEAKWRSDGRSDEDTQMVFCSEPRQDGFGIGATRDDLVQALIDLQKTGKNMTDELLFYYSGHGYAFVSDAPRSDIIVGSDFRNSEISINRCINLDETINWLRSCMGVGKQYYFIDACRLKMKANQIAAPGNSFSPKSGATGEPTTYVLHSTITNAASVVEGAFQKSLQDGLKGVGKAKTWDDNVEDAMFVRYDSLRIYLTEKLKHDQPIEHQVLGQEGESDGILYTLKPVPEIDCNIKIKGASASEKGKIKYRHIRARNFDSEKFNALPATLRVPPGTYKIQVELDKGSVEPGNALKVELYDPKHLTFTKATPSPPLGAPKLPSFDHPGPDFSAMRPPSLNEAVSGLESFGGGGGRPRRRASRPRRAPRLYGVNVILPLDATAELQHVSSRAITVVSGNGEVELPGGNYTGTLRGADGAALEKRSFKVNTALKELNLTDWHANRPMRSIALHFPAHEDSLQFSESLSHERTEPDLAMWLAVIGAGRILSRNEGTYYKLGQLPLREFWNDTPTTASFYVLAGFEDPATRVEISISDGVSPHWIDPRRPGDLDLHEAYAERPPGQHFVTVRINDGMSYTFASFAMPNRCTFITLVQGPDRQPQFIQYLLPLGALSEHLHPAVQDRIDERNSLDDVRQFTRMFRSYRARQDVFATISSLSLNDFLYHKWGNPIASSLAAYELMRRGEMQHMAQVSSNMREFFPELPDSWAIDGLASGSGPVALPGMPLFLDGLRAVQDYDGLSPFPSSHLDHSRPWTTWRGVI</sequence>
<evidence type="ECO:0000256" key="1">
    <source>
        <dbReference type="SAM" id="MobiDB-lite"/>
    </source>
</evidence>
<keyword evidence="4" id="KW-1185">Reference proteome</keyword>
<evidence type="ECO:0000313" key="4">
    <source>
        <dbReference type="Proteomes" id="UP000193224"/>
    </source>
</evidence>
<organism evidence="3 4">
    <name type="scientific">Roseovarius aestuarii</name>
    <dbReference type="NCBI Taxonomy" id="475083"/>
    <lineage>
        <taxon>Bacteria</taxon>
        <taxon>Pseudomonadati</taxon>
        <taxon>Pseudomonadota</taxon>
        <taxon>Alphaproteobacteria</taxon>
        <taxon>Rhodobacterales</taxon>
        <taxon>Roseobacteraceae</taxon>
        <taxon>Roseovarius</taxon>
    </lineage>
</organism>
<dbReference type="RefSeq" id="WP_085801391.1">
    <property type="nucleotide sequence ID" value="NZ_FWXB01000014.1"/>
</dbReference>
<dbReference type="Proteomes" id="UP000193224">
    <property type="component" value="Unassembled WGS sequence"/>
</dbReference>
<dbReference type="Pfam" id="PF00656">
    <property type="entry name" value="Peptidase_C14"/>
    <property type="match status" value="1"/>
</dbReference>
<dbReference type="OrthoDB" id="7052039at2"/>
<dbReference type="EMBL" id="FWXB01000014">
    <property type="protein sequence ID" value="SMC13448.1"/>
    <property type="molecule type" value="Genomic_DNA"/>
</dbReference>
<feature type="region of interest" description="Disordered" evidence="1">
    <location>
        <begin position="384"/>
        <end position="404"/>
    </location>
</feature>
<protein>
    <recommendedName>
        <fullName evidence="2">Peptidase C14 caspase domain-containing protein</fullName>
    </recommendedName>
</protein>
<proteinExistence type="predicted"/>
<dbReference type="Gene3D" id="3.40.50.1460">
    <property type="match status" value="1"/>
</dbReference>
<reference evidence="3 4" key="1">
    <citation type="submission" date="2017-03" db="EMBL/GenBank/DDBJ databases">
        <authorList>
            <person name="Afonso C.L."/>
            <person name="Miller P.J."/>
            <person name="Scott M.A."/>
            <person name="Spackman E."/>
            <person name="Goraichik I."/>
            <person name="Dimitrov K.M."/>
            <person name="Suarez D.L."/>
            <person name="Swayne D.E."/>
        </authorList>
    </citation>
    <scope>NUCLEOTIDE SEQUENCE [LARGE SCALE GENOMIC DNA]</scope>
    <source>
        <strain evidence="3 4">CECT 7745</strain>
    </source>
</reference>
<feature type="compositionally biased region" description="Basic residues" evidence="1">
    <location>
        <begin position="394"/>
        <end position="404"/>
    </location>
</feature>
<dbReference type="InterPro" id="IPR011600">
    <property type="entry name" value="Pept_C14_caspase"/>
</dbReference>
<feature type="domain" description="Peptidase C14 caspase" evidence="2">
    <location>
        <begin position="4"/>
        <end position="207"/>
    </location>
</feature>
<name>A0A1X7BUZ3_9RHOB</name>
<dbReference type="GO" id="GO:0004197">
    <property type="term" value="F:cysteine-type endopeptidase activity"/>
    <property type="evidence" value="ECO:0007669"/>
    <property type="project" value="InterPro"/>
</dbReference>